<comment type="caution">
    <text evidence="13">The sequence shown here is derived from an EMBL/GenBank/DDBJ whole genome shotgun (WGS) entry which is preliminary data.</text>
</comment>
<evidence type="ECO:0000256" key="6">
    <source>
        <dbReference type="ARBA" id="ARBA00022606"/>
    </source>
</evidence>
<keyword evidence="8" id="KW-0418">Kinase</keyword>
<sequence>MNPSTLDSAALNSCHSEPIHIPGAIQPHGAMLVLQEPDLICLQASNNLREITGRDPAAILNQPISALFGSESETETNKILAAIASGDPATESPLYLEIDGRSFDCLLHRHDGVLIAELESATHAPLSRHHRLLQSAIGELRGTLQLKDLYQTIATFVSTLTGFERVMVYKFDADWHGEVVAESLLSPVDSYLGHHFPANDIPAQARALYTRSWLRIIPNSTYTPVQLLPAINPLTQRPTDLSYSVLRSVSPLHLEYLRNMEVGASMSISLIIDGQLWGLIACHHRTPRPLPYSVRSTCEIFGQVASLEIARHQDAVRLRELNHATRIQTRFFDVISREQNFVEALIKYTPELLEFMRADGAAIYVNDQLNLLGTTPSKAQVNEIIDWLRDESVNPHLAPDHLSNLPPAAAEFTATASGLLALRLSRVDPHFVLWFRPEIITTVTWAGNPEKIIASDSTLHPRKSFSAWKQEVTGHSLPWTSPELQGATELLTALNALVLRRTERLIRLNGELERKNTDLNSFAYIAAHDLKEPLRGIAHYSKFIREDHADTLKPDAIKKLETIGDLAIHSSELLDALNRFSRLGRIDIHRKPTSLDDILNKVLALLEVTIRENHFQVIRPHPLPIINCDPILLREILLNLVANAIRYNTSTKKWVEIGHDLTADPENAPGGAFYVRDNGIGIHSKHFHNIFDIFRRLHAHGDFGTGTGAGLAITKSIVERHGGRIWLESTPGQGTTFYFTLQ</sequence>
<protein>
    <recommendedName>
        <fullName evidence="3">histidine kinase</fullName>
        <ecNumber evidence="3">2.7.13.3</ecNumber>
    </recommendedName>
</protein>
<dbReference type="GO" id="GO:0009881">
    <property type="term" value="F:photoreceptor activity"/>
    <property type="evidence" value="ECO:0007669"/>
    <property type="project" value="UniProtKB-KW"/>
</dbReference>
<dbReference type="InterPro" id="IPR029016">
    <property type="entry name" value="GAF-like_dom_sf"/>
</dbReference>
<dbReference type="InterPro" id="IPR013654">
    <property type="entry name" value="PAS_2"/>
</dbReference>
<organism evidence="13 14">
    <name type="scientific">Phragmitibacter flavus</name>
    <dbReference type="NCBI Taxonomy" id="2576071"/>
    <lineage>
        <taxon>Bacteria</taxon>
        <taxon>Pseudomonadati</taxon>
        <taxon>Verrucomicrobiota</taxon>
        <taxon>Verrucomicrobiia</taxon>
        <taxon>Verrucomicrobiales</taxon>
        <taxon>Verrucomicrobiaceae</taxon>
        <taxon>Phragmitibacter</taxon>
    </lineage>
</organism>
<dbReference type="InterPro" id="IPR003661">
    <property type="entry name" value="HisK_dim/P_dom"/>
</dbReference>
<dbReference type="GO" id="GO:0000156">
    <property type="term" value="F:phosphorelay response regulator activity"/>
    <property type="evidence" value="ECO:0007669"/>
    <property type="project" value="TreeGrafter"/>
</dbReference>
<gene>
    <name evidence="13" type="ORF">FEM03_23335</name>
</gene>
<dbReference type="RefSeq" id="WP_138088729.1">
    <property type="nucleotide sequence ID" value="NZ_VAUV01000027.1"/>
</dbReference>
<reference evidence="13 14" key="1">
    <citation type="submission" date="2019-05" db="EMBL/GenBank/DDBJ databases">
        <title>Verrucobacter flavum gen. nov., sp. nov. a new member of the family Verrucomicrobiaceae.</title>
        <authorList>
            <person name="Szuroczki S."/>
            <person name="Abbaszade G."/>
            <person name="Szabo A."/>
            <person name="Felfoldi T."/>
            <person name="Schumann P."/>
            <person name="Boka K."/>
            <person name="Keki Z."/>
            <person name="Toumi M."/>
            <person name="Toth E."/>
        </authorList>
    </citation>
    <scope>NUCLEOTIDE SEQUENCE [LARGE SCALE GENOMIC DNA]</scope>
    <source>
        <strain evidence="13 14">MG-N-17</strain>
    </source>
</reference>
<keyword evidence="5" id="KW-0597">Phosphoprotein</keyword>
<keyword evidence="9" id="KW-0157">Chromophore</keyword>
<evidence type="ECO:0000313" key="14">
    <source>
        <dbReference type="Proteomes" id="UP000306196"/>
    </source>
</evidence>
<feature type="domain" description="Phytochrome chromophore attachment site" evidence="11">
    <location>
        <begin position="145"/>
        <end position="303"/>
    </location>
</feature>
<dbReference type="SUPFAM" id="SSF55874">
    <property type="entry name" value="ATPase domain of HSP90 chaperone/DNA topoisomerase II/histidine kinase"/>
    <property type="match status" value="1"/>
</dbReference>
<evidence type="ECO:0000256" key="5">
    <source>
        <dbReference type="ARBA" id="ARBA00022553"/>
    </source>
</evidence>
<dbReference type="AlphaFoldDB" id="A0A5R8K7K5"/>
<dbReference type="Proteomes" id="UP000306196">
    <property type="component" value="Unassembled WGS sequence"/>
</dbReference>
<dbReference type="EC" id="2.7.13.3" evidence="3"/>
<evidence type="ECO:0000256" key="8">
    <source>
        <dbReference type="ARBA" id="ARBA00022777"/>
    </source>
</evidence>
<dbReference type="Pfam" id="PF01590">
    <property type="entry name" value="GAF"/>
    <property type="match status" value="1"/>
</dbReference>
<dbReference type="PROSITE" id="PS50109">
    <property type="entry name" value="HIS_KIN"/>
    <property type="match status" value="1"/>
</dbReference>
<dbReference type="InterPro" id="IPR036890">
    <property type="entry name" value="HATPase_C_sf"/>
</dbReference>
<evidence type="ECO:0000256" key="1">
    <source>
        <dbReference type="ARBA" id="ARBA00000085"/>
    </source>
</evidence>
<keyword evidence="10" id="KW-0675">Receptor</keyword>
<dbReference type="InterPro" id="IPR003018">
    <property type="entry name" value="GAF"/>
</dbReference>
<keyword evidence="6" id="KW-0716">Sensory transduction</keyword>
<dbReference type="InterPro" id="IPR050351">
    <property type="entry name" value="BphY/WalK/GraS-like"/>
</dbReference>
<evidence type="ECO:0000256" key="4">
    <source>
        <dbReference type="ARBA" id="ARBA00022543"/>
    </source>
</evidence>
<keyword evidence="4" id="KW-0600">Photoreceptor protein</keyword>
<dbReference type="GO" id="GO:0030295">
    <property type="term" value="F:protein kinase activator activity"/>
    <property type="evidence" value="ECO:0007669"/>
    <property type="project" value="TreeGrafter"/>
</dbReference>
<dbReference type="EMBL" id="VAUV01000027">
    <property type="protein sequence ID" value="TLD68337.1"/>
    <property type="molecule type" value="Genomic_DNA"/>
</dbReference>
<dbReference type="InterPro" id="IPR043150">
    <property type="entry name" value="Phytochrome_PHY_sf"/>
</dbReference>
<comment type="similarity">
    <text evidence="2">In the N-terminal section; belongs to the phytochrome family.</text>
</comment>
<dbReference type="FunFam" id="3.30.565.10:FF:000006">
    <property type="entry name" value="Sensor histidine kinase WalK"/>
    <property type="match status" value="1"/>
</dbReference>
<feature type="domain" description="Histidine kinase" evidence="12">
    <location>
        <begin position="525"/>
        <end position="742"/>
    </location>
</feature>
<keyword evidence="14" id="KW-1185">Reference proteome</keyword>
<dbReference type="InterPro" id="IPR016132">
    <property type="entry name" value="Phyto_chromo_attachment"/>
</dbReference>
<dbReference type="OrthoDB" id="9766459at2"/>
<dbReference type="GO" id="GO:0006355">
    <property type="term" value="P:regulation of DNA-templated transcription"/>
    <property type="evidence" value="ECO:0007669"/>
    <property type="project" value="InterPro"/>
</dbReference>
<comment type="catalytic activity">
    <reaction evidence="1">
        <text>ATP + protein L-histidine = ADP + protein N-phospho-L-histidine.</text>
        <dbReference type="EC" id="2.7.13.3"/>
    </reaction>
</comment>
<dbReference type="Gene3D" id="3.30.450.20">
    <property type="entry name" value="PAS domain"/>
    <property type="match status" value="1"/>
</dbReference>
<dbReference type="InterPro" id="IPR003594">
    <property type="entry name" value="HATPase_dom"/>
</dbReference>
<dbReference type="InterPro" id="IPR035965">
    <property type="entry name" value="PAS-like_dom_sf"/>
</dbReference>
<evidence type="ECO:0000313" key="13">
    <source>
        <dbReference type="EMBL" id="TLD68337.1"/>
    </source>
</evidence>
<dbReference type="PRINTS" id="PR01033">
    <property type="entry name" value="PHYTOCHROME"/>
</dbReference>
<keyword evidence="7" id="KW-0808">Transferase</keyword>
<evidence type="ECO:0000259" key="11">
    <source>
        <dbReference type="PROSITE" id="PS50046"/>
    </source>
</evidence>
<dbReference type="PANTHER" id="PTHR42878">
    <property type="entry name" value="TWO-COMPONENT HISTIDINE KINASE"/>
    <property type="match status" value="1"/>
</dbReference>
<dbReference type="Gene3D" id="3.30.450.270">
    <property type="match status" value="1"/>
</dbReference>
<evidence type="ECO:0000256" key="10">
    <source>
        <dbReference type="ARBA" id="ARBA00023170"/>
    </source>
</evidence>
<evidence type="ECO:0000256" key="7">
    <source>
        <dbReference type="ARBA" id="ARBA00022679"/>
    </source>
</evidence>
<dbReference type="SUPFAM" id="SSF55785">
    <property type="entry name" value="PYP-like sensor domain (PAS domain)"/>
    <property type="match status" value="1"/>
</dbReference>
<dbReference type="InterPro" id="IPR005467">
    <property type="entry name" value="His_kinase_dom"/>
</dbReference>
<name>A0A5R8K7K5_9BACT</name>
<evidence type="ECO:0000256" key="2">
    <source>
        <dbReference type="ARBA" id="ARBA00006402"/>
    </source>
</evidence>
<dbReference type="SMART" id="SM00387">
    <property type="entry name" value="HATPase_c"/>
    <property type="match status" value="1"/>
</dbReference>
<dbReference type="Pfam" id="PF00360">
    <property type="entry name" value="PHY"/>
    <property type="match status" value="1"/>
</dbReference>
<dbReference type="InterPro" id="IPR001294">
    <property type="entry name" value="Phytochrome"/>
</dbReference>
<dbReference type="Pfam" id="PF08446">
    <property type="entry name" value="PAS_2"/>
    <property type="match status" value="1"/>
</dbReference>
<dbReference type="CDD" id="cd00082">
    <property type="entry name" value="HisKA"/>
    <property type="match status" value="1"/>
</dbReference>
<dbReference type="Gene3D" id="3.30.565.10">
    <property type="entry name" value="Histidine kinase-like ATPase, C-terminal domain"/>
    <property type="match status" value="1"/>
</dbReference>
<dbReference type="GO" id="GO:0007234">
    <property type="term" value="P:osmosensory signaling via phosphorelay pathway"/>
    <property type="evidence" value="ECO:0007669"/>
    <property type="project" value="TreeGrafter"/>
</dbReference>
<evidence type="ECO:0000256" key="9">
    <source>
        <dbReference type="ARBA" id="ARBA00022991"/>
    </source>
</evidence>
<dbReference type="Gene3D" id="3.30.450.40">
    <property type="match status" value="1"/>
</dbReference>
<dbReference type="InterPro" id="IPR036097">
    <property type="entry name" value="HisK_dim/P_sf"/>
</dbReference>
<dbReference type="SUPFAM" id="SSF55781">
    <property type="entry name" value="GAF domain-like"/>
    <property type="match status" value="2"/>
</dbReference>
<dbReference type="GO" id="GO:0000155">
    <property type="term" value="F:phosphorelay sensor kinase activity"/>
    <property type="evidence" value="ECO:0007669"/>
    <property type="project" value="InterPro"/>
</dbReference>
<accession>A0A5R8K7K5</accession>
<proteinExistence type="inferred from homology"/>
<dbReference type="Gene3D" id="1.10.287.130">
    <property type="match status" value="1"/>
</dbReference>
<evidence type="ECO:0000256" key="3">
    <source>
        <dbReference type="ARBA" id="ARBA00012438"/>
    </source>
</evidence>
<dbReference type="GO" id="GO:0009584">
    <property type="term" value="P:detection of visible light"/>
    <property type="evidence" value="ECO:0007669"/>
    <property type="project" value="InterPro"/>
</dbReference>
<dbReference type="PANTHER" id="PTHR42878:SF15">
    <property type="entry name" value="BACTERIOPHYTOCHROME"/>
    <property type="match status" value="1"/>
</dbReference>
<dbReference type="InterPro" id="IPR013515">
    <property type="entry name" value="Phytochrome_cen-reg"/>
</dbReference>
<evidence type="ECO:0000259" key="12">
    <source>
        <dbReference type="PROSITE" id="PS50109"/>
    </source>
</evidence>
<dbReference type="SMART" id="SM00065">
    <property type="entry name" value="GAF"/>
    <property type="match status" value="1"/>
</dbReference>
<dbReference type="PROSITE" id="PS50046">
    <property type="entry name" value="PHYTOCHROME_2"/>
    <property type="match status" value="1"/>
</dbReference>
<dbReference type="SUPFAM" id="SSF47384">
    <property type="entry name" value="Homodimeric domain of signal transducing histidine kinase"/>
    <property type="match status" value="1"/>
</dbReference>
<dbReference type="Pfam" id="PF02518">
    <property type="entry name" value="HATPase_c"/>
    <property type="match status" value="1"/>
</dbReference>